<proteinExistence type="predicted"/>
<evidence type="ECO:0000313" key="2">
    <source>
        <dbReference type="Proteomes" id="UP000094336"/>
    </source>
</evidence>
<sequence>MSSVLENITSSSETPYPAWLFSTALLATFTSQNNKVQAVQPAQASSGGLMSMFRRSAKVGIKPSPLSCIGFGGAMALGGWIVRDGAVDDGAGFNMAWSTLYLLVNGGASVRQIIRGKIWPLCLTGLALGNLGIYGRRFVYGEEEKLL</sequence>
<dbReference type="GO" id="GO:0005739">
    <property type="term" value="C:mitochondrion"/>
    <property type="evidence" value="ECO:0007669"/>
    <property type="project" value="TreeGrafter"/>
</dbReference>
<accession>A0A1E3QT79</accession>
<dbReference type="OrthoDB" id="5554402at2759"/>
<organism evidence="1 2">
    <name type="scientific">Babjeviella inositovora NRRL Y-12698</name>
    <dbReference type="NCBI Taxonomy" id="984486"/>
    <lineage>
        <taxon>Eukaryota</taxon>
        <taxon>Fungi</taxon>
        <taxon>Dikarya</taxon>
        <taxon>Ascomycota</taxon>
        <taxon>Saccharomycotina</taxon>
        <taxon>Pichiomycetes</taxon>
        <taxon>Serinales incertae sedis</taxon>
        <taxon>Babjeviella</taxon>
    </lineage>
</organism>
<gene>
    <name evidence="1" type="ORF">BABINDRAFT_33932</name>
</gene>
<dbReference type="PANTHER" id="PTHR28177">
    <property type="entry name" value="ALTERED INHERITANCE OF MITOCHONDRIA PROTEIN 19, MITOCHONDRIAL"/>
    <property type="match status" value="1"/>
</dbReference>
<dbReference type="GeneID" id="30149513"/>
<keyword evidence="2" id="KW-1185">Reference proteome</keyword>
<dbReference type="EMBL" id="KV454428">
    <property type="protein sequence ID" value="ODQ80916.1"/>
    <property type="molecule type" value="Genomic_DNA"/>
</dbReference>
<dbReference type="STRING" id="984486.A0A1E3QT79"/>
<dbReference type="PANTHER" id="PTHR28177:SF1">
    <property type="entry name" value="ALTERED INHERITANCE OF MITOCHONDRIA PROTEIN 19, MITOCHONDRIAL"/>
    <property type="match status" value="1"/>
</dbReference>
<reference evidence="2" key="1">
    <citation type="submission" date="2016-05" db="EMBL/GenBank/DDBJ databases">
        <title>Comparative genomics of biotechnologically important yeasts.</title>
        <authorList>
            <consortium name="DOE Joint Genome Institute"/>
            <person name="Riley R."/>
            <person name="Haridas S."/>
            <person name="Wolfe K.H."/>
            <person name="Lopes M.R."/>
            <person name="Hittinger C.T."/>
            <person name="Goker M."/>
            <person name="Salamov A."/>
            <person name="Wisecaver J."/>
            <person name="Long T.M."/>
            <person name="Aerts A.L."/>
            <person name="Barry K."/>
            <person name="Choi C."/>
            <person name="Clum A."/>
            <person name="Coughlan A.Y."/>
            <person name="Deshpande S."/>
            <person name="Douglass A.P."/>
            <person name="Hanson S.J."/>
            <person name="Klenk H.-P."/>
            <person name="Labutti K."/>
            <person name="Lapidus A."/>
            <person name="Lindquist E."/>
            <person name="Lipzen A."/>
            <person name="Meier-Kolthoff J.P."/>
            <person name="Ohm R.A."/>
            <person name="Otillar R.P."/>
            <person name="Pangilinan J."/>
            <person name="Peng Y."/>
            <person name="Rokas A."/>
            <person name="Rosa C.A."/>
            <person name="Scheuner C."/>
            <person name="Sibirny A.A."/>
            <person name="Slot J.C."/>
            <person name="Stielow J.B."/>
            <person name="Sun H."/>
            <person name="Kurtzman C.P."/>
            <person name="Blackwell M."/>
            <person name="Grigoriev I.V."/>
            <person name="Jeffries T.W."/>
        </authorList>
    </citation>
    <scope>NUCLEOTIDE SEQUENCE [LARGE SCALE GENOMIC DNA]</scope>
    <source>
        <strain evidence="2">NRRL Y-12698</strain>
    </source>
</reference>
<protein>
    <submittedName>
        <fullName evidence="1">Uncharacterized protein</fullName>
    </submittedName>
</protein>
<dbReference type="RefSeq" id="XP_018986244.1">
    <property type="nucleotide sequence ID" value="XM_019131660.1"/>
</dbReference>
<dbReference type="AlphaFoldDB" id="A0A1E3QT79"/>
<dbReference type="InterPro" id="IPR019419">
    <property type="entry name" value="AIM19"/>
</dbReference>
<name>A0A1E3QT79_9ASCO</name>
<evidence type="ECO:0000313" key="1">
    <source>
        <dbReference type="EMBL" id="ODQ80916.1"/>
    </source>
</evidence>
<dbReference type="Proteomes" id="UP000094336">
    <property type="component" value="Unassembled WGS sequence"/>
</dbReference>
<dbReference type="Pfam" id="PF10315">
    <property type="entry name" value="Aim19"/>
    <property type="match status" value="1"/>
</dbReference>